<keyword evidence="6" id="KW-0963">Cytoplasm</keyword>
<evidence type="ECO:0000256" key="7">
    <source>
        <dbReference type="ARBA" id="ARBA00022884"/>
    </source>
</evidence>
<comment type="caution">
    <text evidence="13">The sequence shown here is derived from an EMBL/GenBank/DDBJ whole genome shotgun (WGS) entry which is preliminary data.</text>
</comment>
<dbReference type="PANTHER" id="PTHR13135:SF0">
    <property type="entry name" value="PHOSPHORYLATED ADAPTER RNA EXPORT PROTEIN"/>
    <property type="match status" value="1"/>
</dbReference>
<feature type="region of interest" description="Disordered" evidence="11">
    <location>
        <begin position="1"/>
        <end position="112"/>
    </location>
</feature>
<reference evidence="13 14" key="1">
    <citation type="submission" date="2024-03" db="EMBL/GenBank/DDBJ databases">
        <title>Adaptation during the transition from Ophiocordyceps entomopathogen to insect associate is accompanied by gene loss and intensified selection.</title>
        <authorList>
            <person name="Ward C.M."/>
            <person name="Onetto C.A."/>
            <person name="Borneman A.R."/>
        </authorList>
    </citation>
    <scope>NUCLEOTIDE SEQUENCE [LARGE SCALE GENOMIC DNA]</scope>
    <source>
        <strain evidence="13">AWRI1</strain>
        <tissue evidence="13">Single Adult Female</tissue>
    </source>
</reference>
<evidence type="ECO:0000256" key="1">
    <source>
        <dbReference type="ARBA" id="ARBA00004123"/>
    </source>
</evidence>
<name>A0AAN9TER6_9HEMI</name>
<feature type="compositionally biased region" description="Polar residues" evidence="11">
    <location>
        <begin position="13"/>
        <end position="28"/>
    </location>
</feature>
<dbReference type="GO" id="GO:0006408">
    <property type="term" value="P:snRNA export from nucleus"/>
    <property type="evidence" value="ECO:0007669"/>
    <property type="project" value="InterPro"/>
</dbReference>
<dbReference type="Pfam" id="PF10258">
    <property type="entry name" value="PHAX_RNA-bd"/>
    <property type="match status" value="1"/>
</dbReference>
<evidence type="ECO:0000256" key="10">
    <source>
        <dbReference type="ARBA" id="ARBA00030834"/>
    </source>
</evidence>
<proteinExistence type="inferred from homology"/>
<protein>
    <recommendedName>
        <fullName evidence="4">Phosphorylated adapter RNA export protein</fullName>
    </recommendedName>
    <alternativeName>
        <fullName evidence="10">RNA U small nuclear RNA export adapter protein</fullName>
    </alternativeName>
</protein>
<keyword evidence="5" id="KW-0813">Transport</keyword>
<keyword evidence="7" id="KW-0694">RNA-binding</keyword>
<evidence type="ECO:0000256" key="3">
    <source>
        <dbReference type="ARBA" id="ARBA00006094"/>
    </source>
</evidence>
<dbReference type="GO" id="GO:0005737">
    <property type="term" value="C:cytoplasm"/>
    <property type="evidence" value="ECO:0007669"/>
    <property type="project" value="UniProtKB-SubCell"/>
</dbReference>
<evidence type="ECO:0000256" key="9">
    <source>
        <dbReference type="ARBA" id="ARBA00023242"/>
    </source>
</evidence>
<evidence type="ECO:0000256" key="11">
    <source>
        <dbReference type="SAM" id="MobiDB-lite"/>
    </source>
</evidence>
<organism evidence="13 14">
    <name type="scientific">Parthenolecanium corni</name>
    <dbReference type="NCBI Taxonomy" id="536013"/>
    <lineage>
        <taxon>Eukaryota</taxon>
        <taxon>Metazoa</taxon>
        <taxon>Ecdysozoa</taxon>
        <taxon>Arthropoda</taxon>
        <taxon>Hexapoda</taxon>
        <taxon>Insecta</taxon>
        <taxon>Pterygota</taxon>
        <taxon>Neoptera</taxon>
        <taxon>Paraneoptera</taxon>
        <taxon>Hemiptera</taxon>
        <taxon>Sternorrhyncha</taxon>
        <taxon>Coccoidea</taxon>
        <taxon>Coccidae</taxon>
        <taxon>Parthenolecanium</taxon>
    </lineage>
</organism>
<dbReference type="InterPro" id="IPR019385">
    <property type="entry name" value="PHAX_RNA-binding_domain"/>
</dbReference>
<dbReference type="Gene3D" id="1.10.10.1440">
    <property type="entry name" value="PHAX RNA-binding domain"/>
    <property type="match status" value="1"/>
</dbReference>
<comment type="similarity">
    <text evidence="3">Belongs to the PHAX family.</text>
</comment>
<evidence type="ECO:0000256" key="5">
    <source>
        <dbReference type="ARBA" id="ARBA00022448"/>
    </source>
</evidence>
<evidence type="ECO:0000256" key="4">
    <source>
        <dbReference type="ARBA" id="ARBA00016856"/>
    </source>
</evidence>
<dbReference type="PANTHER" id="PTHR13135">
    <property type="entry name" value="CYTOSOLIC RESINIFERATOXIN BINDING PROTEIN RBP-26"/>
    <property type="match status" value="1"/>
</dbReference>
<dbReference type="InterPro" id="IPR038092">
    <property type="entry name" value="PHAX_RNA-binding_sf"/>
</dbReference>
<dbReference type="GO" id="GO:0003723">
    <property type="term" value="F:RNA binding"/>
    <property type="evidence" value="ECO:0007669"/>
    <property type="project" value="UniProtKB-KW"/>
</dbReference>
<keyword evidence="9" id="KW-0539">Nucleus</keyword>
<sequence>MYYPRSEMVYAPSLSQSARNTYKRSSTTPFPPSVKRPNTVYANKHPTYTNPRFVDQSKYVWTANKQQQQKQPSQTTPSSSSTRTQIAAPQPSMARVPPTAPSVPSTTQQTHTRIVSAVKKTPVRTAVLKNNDTVVRRELSYLSVTALDTPHAVAVDIASKLREDKFYVIKTVVDVLGVKKAIKLFYETRERELKGGILIQNGRRRRTPGGAYLALLRETSFIPKQEADKVFLEIKRFESRLNKNPHSMKF</sequence>
<evidence type="ECO:0000313" key="13">
    <source>
        <dbReference type="EMBL" id="KAK7583961.1"/>
    </source>
</evidence>
<dbReference type="Proteomes" id="UP001367676">
    <property type="component" value="Unassembled WGS sequence"/>
</dbReference>
<feature type="domain" description="Phosphorylated adapter RNA export protein RNA-binding" evidence="12">
    <location>
        <begin position="153"/>
        <end position="234"/>
    </location>
</feature>
<evidence type="ECO:0000256" key="2">
    <source>
        <dbReference type="ARBA" id="ARBA00004496"/>
    </source>
</evidence>
<evidence type="ECO:0000313" key="14">
    <source>
        <dbReference type="Proteomes" id="UP001367676"/>
    </source>
</evidence>
<dbReference type="AlphaFoldDB" id="A0AAN9TER6"/>
<feature type="compositionally biased region" description="Low complexity" evidence="11">
    <location>
        <begin position="65"/>
        <end position="85"/>
    </location>
</feature>
<gene>
    <name evidence="13" type="ORF">V9T40_004924</name>
</gene>
<comment type="subcellular location">
    <subcellularLocation>
        <location evidence="2">Cytoplasm</location>
    </subcellularLocation>
    <subcellularLocation>
        <location evidence="1">Nucleus</location>
    </subcellularLocation>
</comment>
<dbReference type="InterPro" id="IPR039047">
    <property type="entry name" value="PHAX"/>
</dbReference>
<dbReference type="GO" id="GO:0015031">
    <property type="term" value="P:protein transport"/>
    <property type="evidence" value="ECO:0007669"/>
    <property type="project" value="UniProtKB-KW"/>
</dbReference>
<evidence type="ECO:0000256" key="8">
    <source>
        <dbReference type="ARBA" id="ARBA00022927"/>
    </source>
</evidence>
<evidence type="ECO:0000256" key="6">
    <source>
        <dbReference type="ARBA" id="ARBA00022490"/>
    </source>
</evidence>
<evidence type="ECO:0000259" key="12">
    <source>
        <dbReference type="Pfam" id="PF10258"/>
    </source>
</evidence>
<keyword evidence="14" id="KW-1185">Reference proteome</keyword>
<accession>A0AAN9TER6</accession>
<dbReference type="EMBL" id="JBBCAQ010000032">
    <property type="protein sequence ID" value="KAK7583961.1"/>
    <property type="molecule type" value="Genomic_DNA"/>
</dbReference>
<keyword evidence="8" id="KW-0653">Protein transport</keyword>
<dbReference type="GO" id="GO:0005634">
    <property type="term" value="C:nucleus"/>
    <property type="evidence" value="ECO:0007669"/>
    <property type="project" value="UniProtKB-SubCell"/>
</dbReference>